<dbReference type="Proteomes" id="UP000078284">
    <property type="component" value="Chromosome 2"/>
</dbReference>
<reference evidence="2" key="1">
    <citation type="journal article" date="2016" name="Proc. Natl. Acad. Sci. U.S.A.">
        <title>Chromosome-level assembly of Arabidopsis thaliana Ler reveals the extent of translocation and inversion polymorphisms.</title>
        <authorList>
            <person name="Zapata L."/>
            <person name="Ding J."/>
            <person name="Willing E.M."/>
            <person name="Hartwig B."/>
            <person name="Bezdan D."/>
            <person name="Jiao W.B."/>
            <person name="Patel V."/>
            <person name="Velikkakam James G."/>
            <person name="Koornneef M."/>
            <person name="Ossowski S."/>
            <person name="Schneeberger K."/>
        </authorList>
    </citation>
    <scope>NUCLEOTIDE SEQUENCE [LARGE SCALE GENOMIC DNA]</scope>
    <source>
        <strain evidence="2">cv. Landsberg erecta</strain>
    </source>
</reference>
<sequence length="394" mass="42930">MNLLFRCRNCFPASLSLEMTFLFLSNASHSRRLPSSSVVFLLLRPPCAPPPEPPSPPTPPEPPDPPDSQICFTFADSYAQSLSSSSLPDLVSLILHISSAISESPSPTSSITDFFSDVFLLADDTTFLPQYFAQVCSYSSPYVSSKIGRVWLLIEFVALVLWNLGLCNSYVAHLVSIGLDTFVLSCSTSIALIRSLTTICGCLNSPLLNVVSSQLRQNVLDTFVLSCSTSIALMRSFTAVCGFYLDFPHLSFMELFILSNTSLVFSDKVTGSIVCNTDLLEVKARIVVQDCSRSAFADYLTLLSLEALFPPYCGFDKVFQAKGVCFFGCSWLVAALLEPLGSPLSPSLFLSIVVVASFRLCSISMFVDVLAFSTCCCYVVSSVGRDFYSISDAK</sequence>
<dbReference type="EMBL" id="LUHQ01000002">
    <property type="protein sequence ID" value="OAP11631.1"/>
    <property type="molecule type" value="Genomic_DNA"/>
</dbReference>
<name>A0A178W1R7_ARATH</name>
<organism evidence="1 2">
    <name type="scientific">Arabidopsis thaliana</name>
    <name type="common">Mouse-ear cress</name>
    <dbReference type="NCBI Taxonomy" id="3702"/>
    <lineage>
        <taxon>Eukaryota</taxon>
        <taxon>Viridiplantae</taxon>
        <taxon>Streptophyta</taxon>
        <taxon>Embryophyta</taxon>
        <taxon>Tracheophyta</taxon>
        <taxon>Spermatophyta</taxon>
        <taxon>Magnoliopsida</taxon>
        <taxon>eudicotyledons</taxon>
        <taxon>Gunneridae</taxon>
        <taxon>Pentapetalae</taxon>
        <taxon>rosids</taxon>
        <taxon>malvids</taxon>
        <taxon>Brassicales</taxon>
        <taxon>Brassicaceae</taxon>
        <taxon>Camelineae</taxon>
        <taxon>Arabidopsis</taxon>
    </lineage>
</organism>
<comment type="caution">
    <text evidence="1">The sequence shown here is derived from an EMBL/GenBank/DDBJ whole genome shotgun (WGS) entry which is preliminary data.</text>
</comment>
<accession>A0A178W1R7</accession>
<evidence type="ECO:0000313" key="2">
    <source>
        <dbReference type="Proteomes" id="UP000078284"/>
    </source>
</evidence>
<gene>
    <name evidence="1" type="ordered locus">AXX17_At2g11120</name>
</gene>
<protein>
    <submittedName>
        <fullName evidence="1">Uncharacterized protein</fullName>
    </submittedName>
</protein>
<dbReference type="AlphaFoldDB" id="A0A178W1R7"/>
<evidence type="ECO:0000313" key="1">
    <source>
        <dbReference type="EMBL" id="OAP11631.1"/>
    </source>
</evidence>
<proteinExistence type="predicted"/>
<dbReference type="ExpressionAtlas" id="A0A178W1R7">
    <property type="expression patterns" value="baseline and differential"/>
</dbReference>